<protein>
    <submittedName>
        <fullName evidence="1">Uncharacterized protein</fullName>
    </submittedName>
</protein>
<dbReference type="EMBL" id="BAAAPE010000001">
    <property type="protein sequence ID" value="GAA2063564.1"/>
    <property type="molecule type" value="Genomic_DNA"/>
</dbReference>
<dbReference type="Proteomes" id="UP001500016">
    <property type="component" value="Unassembled WGS sequence"/>
</dbReference>
<sequence>MPSYVPALPRCPNFHSYLPSPKLSEQGVPLHPVEVPGSGNKDAPRLPAGCREAGSEILRQETCDPPVAKGPAWSHMLHMRSVVPTLCVDGVRTRPVRDV</sequence>
<name>A0ABN2VKF0_9ACTN</name>
<evidence type="ECO:0000313" key="2">
    <source>
        <dbReference type="Proteomes" id="UP001500016"/>
    </source>
</evidence>
<reference evidence="1 2" key="1">
    <citation type="journal article" date="2019" name="Int. J. Syst. Evol. Microbiol.">
        <title>The Global Catalogue of Microorganisms (GCM) 10K type strain sequencing project: providing services to taxonomists for standard genome sequencing and annotation.</title>
        <authorList>
            <consortium name="The Broad Institute Genomics Platform"/>
            <consortium name="The Broad Institute Genome Sequencing Center for Infectious Disease"/>
            <person name="Wu L."/>
            <person name="Ma J."/>
        </authorList>
    </citation>
    <scope>NUCLEOTIDE SEQUENCE [LARGE SCALE GENOMIC DNA]</scope>
    <source>
        <strain evidence="1 2">JCM 15478</strain>
    </source>
</reference>
<accession>A0ABN2VKF0</accession>
<keyword evidence="2" id="KW-1185">Reference proteome</keyword>
<comment type="caution">
    <text evidence="1">The sequence shown here is derived from an EMBL/GenBank/DDBJ whole genome shotgun (WGS) entry which is preliminary data.</text>
</comment>
<organism evidence="1 2">
    <name type="scientific">Streptomyces albiaxialis</name>
    <dbReference type="NCBI Taxonomy" id="329523"/>
    <lineage>
        <taxon>Bacteria</taxon>
        <taxon>Bacillati</taxon>
        <taxon>Actinomycetota</taxon>
        <taxon>Actinomycetes</taxon>
        <taxon>Kitasatosporales</taxon>
        <taxon>Streptomycetaceae</taxon>
        <taxon>Streptomyces</taxon>
    </lineage>
</organism>
<evidence type="ECO:0000313" key="1">
    <source>
        <dbReference type="EMBL" id="GAA2063564.1"/>
    </source>
</evidence>
<proteinExistence type="predicted"/>
<gene>
    <name evidence="1" type="ORF">GCM10009801_07520</name>
</gene>